<dbReference type="CDD" id="cd00405">
    <property type="entry name" value="PRAI"/>
    <property type="match status" value="1"/>
</dbReference>
<dbReference type="AlphaFoldDB" id="A0A399J803"/>
<dbReference type="PANTHER" id="PTHR42894">
    <property type="entry name" value="N-(5'-PHOSPHORIBOSYL)ANTHRANILATE ISOMERASE"/>
    <property type="match status" value="1"/>
</dbReference>
<evidence type="ECO:0000259" key="10">
    <source>
        <dbReference type="Pfam" id="PF00697"/>
    </source>
</evidence>
<evidence type="ECO:0000256" key="7">
    <source>
        <dbReference type="ARBA" id="ARBA00023141"/>
    </source>
</evidence>
<dbReference type="InterPro" id="IPR013785">
    <property type="entry name" value="Aldolase_TIM"/>
</dbReference>
<proteinExistence type="inferred from homology"/>
<gene>
    <name evidence="9" type="primary">trpF</name>
    <name evidence="11" type="ORF">DWB68_12545</name>
</gene>
<sequence>MYVKVCGVTTAQMAREVCAEGVDAIGVNMSAKSPRYVDPERAREVIAAVDCSVETVLVINDKPAEEAARLALEVGASVLQLHGPSYGPEDFAAAAAIFPRLWRATSLEHDPYPVAGSHGEELLLIDAPKPGSGESWDLSALEDARPEGRWLLAGGLKPGNVEDAVRRARPWGVDVASGVESAPGVKDPALVRAFIKNAATGAS</sequence>
<organism evidence="11 12">
    <name type="scientific">Galactobacter valiniphilus</name>
    <dbReference type="NCBI Taxonomy" id="2676122"/>
    <lineage>
        <taxon>Bacteria</taxon>
        <taxon>Bacillati</taxon>
        <taxon>Actinomycetota</taxon>
        <taxon>Actinomycetes</taxon>
        <taxon>Micrococcales</taxon>
        <taxon>Micrococcaceae</taxon>
        <taxon>Galactobacter</taxon>
    </lineage>
</organism>
<dbReference type="InterPro" id="IPR001240">
    <property type="entry name" value="PRAI_dom"/>
</dbReference>
<evidence type="ECO:0000256" key="3">
    <source>
        <dbReference type="ARBA" id="ARBA00012572"/>
    </source>
</evidence>
<name>A0A399J803_9MICC</name>
<comment type="pathway">
    <text evidence="2 9">Amino-acid biosynthesis; L-tryptophan biosynthesis; L-tryptophan from chorismate: step 3/5.</text>
</comment>
<dbReference type="RefSeq" id="WP_119425466.1">
    <property type="nucleotide sequence ID" value="NZ_QQXK01000027.1"/>
</dbReference>
<evidence type="ECO:0000256" key="2">
    <source>
        <dbReference type="ARBA" id="ARBA00004664"/>
    </source>
</evidence>
<evidence type="ECO:0000256" key="1">
    <source>
        <dbReference type="ARBA" id="ARBA00001164"/>
    </source>
</evidence>
<dbReference type="PANTHER" id="PTHR42894:SF1">
    <property type="entry name" value="N-(5'-PHOSPHORIBOSYL)ANTHRANILATE ISOMERASE"/>
    <property type="match status" value="1"/>
</dbReference>
<evidence type="ECO:0000256" key="6">
    <source>
        <dbReference type="ARBA" id="ARBA00022822"/>
    </source>
</evidence>
<keyword evidence="6 9" id="KW-0822">Tryptophan biosynthesis</keyword>
<dbReference type="GO" id="GO:0000162">
    <property type="term" value="P:L-tryptophan biosynthetic process"/>
    <property type="evidence" value="ECO:0007669"/>
    <property type="project" value="UniProtKB-UniRule"/>
</dbReference>
<dbReference type="EC" id="5.3.1.24" evidence="3 9"/>
<reference evidence="11 12" key="1">
    <citation type="submission" date="2018-07" db="EMBL/GenBank/DDBJ databases">
        <title>Arthrobacter sp. nov., isolated from raw cow's milk with high bacterial count.</title>
        <authorList>
            <person name="Hahne J."/>
            <person name="Isele D."/>
            <person name="Lipski A."/>
        </authorList>
    </citation>
    <scope>NUCLEOTIDE SEQUENCE [LARGE SCALE GENOMIC DNA]</scope>
    <source>
        <strain evidence="11 12">JZ R-35</strain>
    </source>
</reference>
<keyword evidence="5 9" id="KW-0028">Amino-acid biosynthesis</keyword>
<dbReference type="GO" id="GO:0004640">
    <property type="term" value="F:phosphoribosylanthranilate isomerase activity"/>
    <property type="evidence" value="ECO:0007669"/>
    <property type="project" value="UniProtKB-UniRule"/>
</dbReference>
<evidence type="ECO:0000256" key="4">
    <source>
        <dbReference type="ARBA" id="ARBA00022272"/>
    </source>
</evidence>
<dbReference type="Proteomes" id="UP000265419">
    <property type="component" value="Unassembled WGS sequence"/>
</dbReference>
<keyword evidence="7 9" id="KW-0057">Aromatic amino acid biosynthesis</keyword>
<dbReference type="EMBL" id="QQXK01000027">
    <property type="protein sequence ID" value="RII41444.1"/>
    <property type="molecule type" value="Genomic_DNA"/>
</dbReference>
<protein>
    <recommendedName>
        <fullName evidence="4 9">N-(5'-phosphoribosyl)anthranilate isomerase</fullName>
        <shortName evidence="9">PRAI</shortName>
        <ecNumber evidence="3 9">5.3.1.24</ecNumber>
    </recommendedName>
</protein>
<dbReference type="UniPathway" id="UPA00035">
    <property type="reaction ID" value="UER00042"/>
</dbReference>
<evidence type="ECO:0000256" key="8">
    <source>
        <dbReference type="ARBA" id="ARBA00023235"/>
    </source>
</evidence>
<evidence type="ECO:0000256" key="5">
    <source>
        <dbReference type="ARBA" id="ARBA00022605"/>
    </source>
</evidence>
<comment type="similarity">
    <text evidence="9">Belongs to the TrpF family.</text>
</comment>
<dbReference type="InterPro" id="IPR044643">
    <property type="entry name" value="TrpF_fam"/>
</dbReference>
<evidence type="ECO:0000313" key="12">
    <source>
        <dbReference type="Proteomes" id="UP000265419"/>
    </source>
</evidence>
<keyword evidence="12" id="KW-1185">Reference proteome</keyword>
<keyword evidence="8 9" id="KW-0413">Isomerase</keyword>
<accession>A0A399J803</accession>
<evidence type="ECO:0000313" key="11">
    <source>
        <dbReference type="EMBL" id="RII41444.1"/>
    </source>
</evidence>
<comment type="caution">
    <text evidence="11">The sequence shown here is derived from an EMBL/GenBank/DDBJ whole genome shotgun (WGS) entry which is preliminary data.</text>
</comment>
<evidence type="ECO:0000256" key="9">
    <source>
        <dbReference type="HAMAP-Rule" id="MF_00135"/>
    </source>
</evidence>
<comment type="catalytic activity">
    <reaction evidence="1 9">
        <text>N-(5-phospho-beta-D-ribosyl)anthranilate = 1-(2-carboxyphenylamino)-1-deoxy-D-ribulose 5-phosphate</text>
        <dbReference type="Rhea" id="RHEA:21540"/>
        <dbReference type="ChEBI" id="CHEBI:18277"/>
        <dbReference type="ChEBI" id="CHEBI:58613"/>
        <dbReference type="EC" id="5.3.1.24"/>
    </reaction>
</comment>
<dbReference type="SUPFAM" id="SSF51366">
    <property type="entry name" value="Ribulose-phoshate binding barrel"/>
    <property type="match status" value="1"/>
</dbReference>
<dbReference type="HAMAP" id="MF_00135">
    <property type="entry name" value="PRAI"/>
    <property type="match status" value="1"/>
</dbReference>
<dbReference type="Pfam" id="PF00697">
    <property type="entry name" value="PRAI"/>
    <property type="match status" value="1"/>
</dbReference>
<dbReference type="InterPro" id="IPR011060">
    <property type="entry name" value="RibuloseP-bd_barrel"/>
</dbReference>
<feature type="domain" description="N-(5'phosphoribosyl) anthranilate isomerase (PRAI)" evidence="10">
    <location>
        <begin position="3"/>
        <end position="197"/>
    </location>
</feature>
<dbReference type="Gene3D" id="3.20.20.70">
    <property type="entry name" value="Aldolase class I"/>
    <property type="match status" value="1"/>
</dbReference>